<organism evidence="1">
    <name type="scientific">marine sediment metagenome</name>
    <dbReference type="NCBI Taxonomy" id="412755"/>
    <lineage>
        <taxon>unclassified sequences</taxon>
        <taxon>metagenomes</taxon>
        <taxon>ecological metagenomes</taxon>
    </lineage>
</organism>
<comment type="caution">
    <text evidence="1">The sequence shown here is derived from an EMBL/GenBank/DDBJ whole genome shotgun (WGS) entry which is preliminary data.</text>
</comment>
<name>A0A0F9VXT9_9ZZZZ</name>
<proteinExistence type="predicted"/>
<evidence type="ECO:0000313" key="1">
    <source>
        <dbReference type="EMBL" id="KKN70528.1"/>
    </source>
</evidence>
<dbReference type="EMBL" id="LAZR01000401">
    <property type="protein sequence ID" value="KKN70528.1"/>
    <property type="molecule type" value="Genomic_DNA"/>
</dbReference>
<accession>A0A0F9VXT9</accession>
<dbReference type="AlphaFoldDB" id="A0A0F9VXT9"/>
<gene>
    <name evidence="1" type="ORF">LCGC14_0429590</name>
</gene>
<reference evidence="1" key="1">
    <citation type="journal article" date="2015" name="Nature">
        <title>Complex archaea that bridge the gap between prokaryotes and eukaryotes.</title>
        <authorList>
            <person name="Spang A."/>
            <person name="Saw J.H."/>
            <person name="Jorgensen S.L."/>
            <person name="Zaremba-Niedzwiedzka K."/>
            <person name="Martijn J."/>
            <person name="Lind A.E."/>
            <person name="van Eijk R."/>
            <person name="Schleper C."/>
            <person name="Guy L."/>
            <person name="Ettema T.J."/>
        </authorList>
    </citation>
    <scope>NUCLEOTIDE SEQUENCE</scope>
</reference>
<protein>
    <submittedName>
        <fullName evidence="1">Uncharacterized protein</fullName>
    </submittedName>
</protein>
<sequence>MTRQDFAEDLAYVIKNWSIEELKERLEDLNSRGINDLAEVIASEIVIRSN</sequence>